<proteinExistence type="predicted"/>
<evidence type="ECO:0000313" key="1">
    <source>
        <dbReference type="Proteomes" id="UP000887580"/>
    </source>
</evidence>
<accession>A0AC35FAJ2</accession>
<dbReference type="WBParaSite" id="PS1159_v2.g14859.t1">
    <property type="protein sequence ID" value="PS1159_v2.g14859.t1"/>
    <property type="gene ID" value="PS1159_v2.g14859"/>
</dbReference>
<dbReference type="Proteomes" id="UP000887580">
    <property type="component" value="Unplaced"/>
</dbReference>
<protein>
    <submittedName>
        <fullName evidence="2">ANK_REP_REGION domain-containing protein</fullName>
    </submittedName>
</protein>
<evidence type="ECO:0000313" key="2">
    <source>
        <dbReference type="WBParaSite" id="PS1159_v2.g14859.t1"/>
    </source>
</evidence>
<name>A0AC35FAJ2_9BILA</name>
<sequence length="652" mass="73903">MLENDYKLSEAEKAAKKREKIKAKKFSDEECSDIEKTEEETTLKKHVPQNKLNNVQQNGTSSTQKPMNGTTIKPSSKPLKLSTKQAPQRQQETPERIIIQDQRQSAKTFKASDLIKDDKWLKEAIPSTTSAAGGGTSSKGPLVLHIPTPQKYAKGKIVNDTVLTYSQPSMTQGITTLTQSSGNSLSISGLMPSSSSGKTVEIVLEPSKVIPPLPSKAKRSSFTYPLPKKRFTTQTRAEILRRCNHDTERMIGKTFLYEHVCTKGRYLNAIFNAAIDGDLPKFQELFEIGFTYLRTLKSMNLFTNAQLKRKLILNLLRLLVDDGTNANLFMLLSCCRRKNDNDDVISCNQLPYKHGYCSMLKFIASFLRVTEIRKILSVKNLYSGRTCLNIASVSGNLCQMIALLEMGALLHTFDDLGYSPLHYIIRKPRMDMFLEYCFWGADLSIQYSDDRRPNKVVIIIFPFEYLIEDYIAPAHEPEIKFFNIEQKLEGEENAIELIDGTPKYVEAGTTLFELGYFKEKSIFNNVYAFKLLPNSFKSFNSVQAYIVGPEKMAITLEVDGQWPEGHRLRDTLLIGNEYVRLDPKRLPKDFSNIKKTKYAEEKIATKTKAGNKKKKNKSKINESTAATTKSLPTDSNKSLPMFQREMKKKKAD</sequence>
<reference evidence="2" key="1">
    <citation type="submission" date="2022-11" db="UniProtKB">
        <authorList>
            <consortium name="WormBaseParasite"/>
        </authorList>
    </citation>
    <scope>IDENTIFICATION</scope>
</reference>
<organism evidence="1 2">
    <name type="scientific">Panagrolaimus sp. PS1159</name>
    <dbReference type="NCBI Taxonomy" id="55785"/>
    <lineage>
        <taxon>Eukaryota</taxon>
        <taxon>Metazoa</taxon>
        <taxon>Ecdysozoa</taxon>
        <taxon>Nematoda</taxon>
        <taxon>Chromadorea</taxon>
        <taxon>Rhabditida</taxon>
        <taxon>Tylenchina</taxon>
        <taxon>Panagrolaimomorpha</taxon>
        <taxon>Panagrolaimoidea</taxon>
        <taxon>Panagrolaimidae</taxon>
        <taxon>Panagrolaimus</taxon>
    </lineage>
</organism>